<evidence type="ECO:0000256" key="1">
    <source>
        <dbReference type="ARBA" id="ARBA00023015"/>
    </source>
</evidence>
<feature type="domain" description="HTH araC/xylS-type" evidence="4">
    <location>
        <begin position="192"/>
        <end position="288"/>
    </location>
</feature>
<sequence>MRVFCSLAFELTSGIVKTRQTTGLKALQENHKSVAGVLHHKLGNKNYDLRRFFPQAPLEDLIEQFWFVDWQLSGDKPHTQKNLPDPNFHLVIEAHQVKLIGPVSKLYTYTMKGEGRILGVKFNIGALSHLLDKPLSQYVDKELSASEIFGDQVESRLLPLLDAESDRDIFNTLSAFLLNYTAGYCVSQHQALALCTLIKNDTSIFSVEALSLKSNLSKRTIQRVFNKHIGLKPKWLIRKYRLHQVLKQLEIGSIDILGVVELLGYTDQAHLIRDFKEIIGVTPGQYLK</sequence>
<dbReference type="PATRIC" id="fig|1365251.3.peg.2118"/>
<keyword evidence="3" id="KW-0804">Transcription</keyword>
<accession>A0A167EJH4</accession>
<dbReference type="Pfam" id="PF12833">
    <property type="entry name" value="HTH_18"/>
    <property type="match status" value="1"/>
</dbReference>
<dbReference type="PANTHER" id="PTHR46796:SF13">
    <property type="entry name" value="HTH-TYPE TRANSCRIPTIONAL ACTIVATOR RHAS"/>
    <property type="match status" value="1"/>
</dbReference>
<proteinExistence type="predicted"/>
<dbReference type="GO" id="GO:0043565">
    <property type="term" value="F:sequence-specific DNA binding"/>
    <property type="evidence" value="ECO:0007669"/>
    <property type="project" value="InterPro"/>
</dbReference>
<dbReference type="Proteomes" id="UP000076503">
    <property type="component" value="Unassembled WGS sequence"/>
</dbReference>
<dbReference type="InterPro" id="IPR018060">
    <property type="entry name" value="HTH_AraC"/>
</dbReference>
<organism evidence="5 6">
    <name type="scientific">Pseudoalteromonas luteoviolacea H33</name>
    <dbReference type="NCBI Taxonomy" id="1365251"/>
    <lineage>
        <taxon>Bacteria</taxon>
        <taxon>Pseudomonadati</taxon>
        <taxon>Pseudomonadota</taxon>
        <taxon>Gammaproteobacteria</taxon>
        <taxon>Alteromonadales</taxon>
        <taxon>Pseudoalteromonadaceae</taxon>
        <taxon>Pseudoalteromonas</taxon>
    </lineage>
</organism>
<protein>
    <recommendedName>
        <fullName evidence="4">HTH araC/xylS-type domain-containing protein</fullName>
    </recommendedName>
</protein>
<dbReference type="Pfam" id="PF20240">
    <property type="entry name" value="DUF6597"/>
    <property type="match status" value="1"/>
</dbReference>
<dbReference type="AlphaFoldDB" id="A0A167EJH4"/>
<dbReference type="SUPFAM" id="SSF46689">
    <property type="entry name" value="Homeodomain-like"/>
    <property type="match status" value="1"/>
</dbReference>
<dbReference type="GO" id="GO:0003700">
    <property type="term" value="F:DNA-binding transcription factor activity"/>
    <property type="evidence" value="ECO:0007669"/>
    <property type="project" value="InterPro"/>
</dbReference>
<evidence type="ECO:0000313" key="5">
    <source>
        <dbReference type="EMBL" id="KZN50855.1"/>
    </source>
</evidence>
<dbReference type="SMART" id="SM00342">
    <property type="entry name" value="HTH_ARAC"/>
    <property type="match status" value="1"/>
</dbReference>
<dbReference type="PROSITE" id="PS01124">
    <property type="entry name" value="HTH_ARAC_FAMILY_2"/>
    <property type="match status" value="1"/>
</dbReference>
<dbReference type="InterPro" id="IPR046532">
    <property type="entry name" value="DUF6597"/>
</dbReference>
<dbReference type="InterPro" id="IPR009057">
    <property type="entry name" value="Homeodomain-like_sf"/>
</dbReference>
<comment type="caution">
    <text evidence="5">The sequence shown here is derived from an EMBL/GenBank/DDBJ whole genome shotgun (WGS) entry which is preliminary data.</text>
</comment>
<gene>
    <name evidence="5" type="ORF">N476_14535</name>
</gene>
<name>A0A167EJH4_9GAMM</name>
<evidence type="ECO:0000259" key="4">
    <source>
        <dbReference type="PROSITE" id="PS01124"/>
    </source>
</evidence>
<evidence type="ECO:0000256" key="2">
    <source>
        <dbReference type="ARBA" id="ARBA00023125"/>
    </source>
</evidence>
<keyword evidence="1" id="KW-0805">Transcription regulation</keyword>
<dbReference type="OrthoDB" id="6592899at2"/>
<dbReference type="Gene3D" id="1.10.10.60">
    <property type="entry name" value="Homeodomain-like"/>
    <property type="match status" value="1"/>
</dbReference>
<evidence type="ECO:0000256" key="3">
    <source>
        <dbReference type="ARBA" id="ARBA00023163"/>
    </source>
</evidence>
<keyword evidence="2" id="KW-0238">DNA-binding</keyword>
<dbReference type="PANTHER" id="PTHR46796">
    <property type="entry name" value="HTH-TYPE TRANSCRIPTIONAL ACTIVATOR RHAS-RELATED"/>
    <property type="match status" value="1"/>
</dbReference>
<reference evidence="5 6" key="1">
    <citation type="submission" date="2013-07" db="EMBL/GenBank/DDBJ databases">
        <title>Comparative Genomic and Metabolomic Analysis of Twelve Strains of Pseudoalteromonas luteoviolacea.</title>
        <authorList>
            <person name="Vynne N.G."/>
            <person name="Mansson M."/>
            <person name="Gram L."/>
        </authorList>
    </citation>
    <scope>NUCLEOTIDE SEQUENCE [LARGE SCALE GENOMIC DNA]</scope>
    <source>
        <strain evidence="5 6">H33</strain>
    </source>
</reference>
<dbReference type="EMBL" id="AUXZ01000070">
    <property type="protein sequence ID" value="KZN50855.1"/>
    <property type="molecule type" value="Genomic_DNA"/>
</dbReference>
<dbReference type="InterPro" id="IPR050204">
    <property type="entry name" value="AraC_XylS_family_regulators"/>
</dbReference>
<evidence type="ECO:0000313" key="6">
    <source>
        <dbReference type="Proteomes" id="UP000076503"/>
    </source>
</evidence>